<proteinExistence type="predicted"/>
<dbReference type="Proteomes" id="UP000074294">
    <property type="component" value="Unassembled WGS sequence"/>
</dbReference>
<dbReference type="STRING" id="1776334.APZ16_01985"/>
<gene>
    <name evidence="1" type="ORF">APZ16_01985</name>
</gene>
<reference evidence="1 2" key="1">
    <citation type="journal article" date="2016" name="Nat. Microbiol.">
        <title>Genomic inference of the metabolism of cosmopolitan subsurface Archaea, Hadesarchaea.</title>
        <authorList>
            <person name="Baker B.J."/>
            <person name="Saw J.H."/>
            <person name="Lind A.E."/>
            <person name="Lazar C.S."/>
            <person name="Hinrichs K.-U."/>
            <person name="Teske A.P."/>
            <person name="Ettema T.J."/>
        </authorList>
    </citation>
    <scope>NUCLEOTIDE SEQUENCE [LARGE SCALE GENOMIC DNA]</scope>
</reference>
<sequence>MVEYLMIFSAALVLLTSVTLTQMILPSSEAAEKSLYLMQADAAADSIAGAINTVYANGQGSVRSLLVNVDCGWSLQLDNVKNVVRMMIWTSGVMENLEKEVEYRILYQHSLPKIAPGVYTVIVEWRNDKNSPEAMYLDSYDSKKIHLNLVG</sequence>
<evidence type="ECO:0000313" key="1">
    <source>
        <dbReference type="EMBL" id="KUO42575.1"/>
    </source>
</evidence>
<comment type="caution">
    <text evidence="1">The sequence shown here is derived from an EMBL/GenBank/DDBJ whole genome shotgun (WGS) entry which is preliminary data.</text>
</comment>
<name>A0A147K149_HADYE</name>
<organism evidence="1 2">
    <name type="scientific">Hadarchaeum yellowstonense</name>
    <dbReference type="NCBI Taxonomy" id="1776334"/>
    <lineage>
        <taxon>Archaea</taxon>
        <taxon>Methanobacteriati</taxon>
        <taxon>Candidatus Hadarchaeota</taxon>
        <taxon>Candidatus Hadarchaeia</taxon>
        <taxon>Candidatus Hadarchaeales</taxon>
        <taxon>Candidatus Hadarchaeaceae</taxon>
        <taxon>Candidatus Hadarchaeum</taxon>
    </lineage>
</organism>
<evidence type="ECO:0000313" key="2">
    <source>
        <dbReference type="Proteomes" id="UP000074294"/>
    </source>
</evidence>
<protein>
    <submittedName>
        <fullName evidence="1">Uncharacterized protein</fullName>
    </submittedName>
</protein>
<dbReference type="EMBL" id="LQMQ01000003">
    <property type="protein sequence ID" value="KUO42575.1"/>
    <property type="molecule type" value="Genomic_DNA"/>
</dbReference>
<dbReference type="AlphaFoldDB" id="A0A147K149"/>
<accession>A0A147K149</accession>